<sequence>MSAYRRRIDDPEAIAVCIRCFEPRSVATDAWAVAGPWVRETVVLSGPTLHSQAANAMKVLSRLAVWALDDGLVLDREVVLTPEVLERYRLVGMRELAPTSRAAEMSRLRRIARTVTVRAPWPPPGERSSRQELSPPYTDAEVAAFWRWSTRQNGPFRVQAMTAVLALTLGVGARSGELFAVTASDVVKVGGVTAVRLGSTPRRRVVPVRRRMVPRIRDVCRGAGRGPLVASTRSGRDQAAALVASFECARSSPKLTVARLRSTWLTHVLADCSVAEIFSVAGIRSGKTLSDLIPYLPAPEAGSPAWRRMRGEVRQ</sequence>
<dbReference type="GO" id="GO:0015074">
    <property type="term" value="P:DNA integration"/>
    <property type="evidence" value="ECO:0007669"/>
    <property type="project" value="InterPro"/>
</dbReference>
<dbReference type="GO" id="GO:0006310">
    <property type="term" value="P:DNA recombination"/>
    <property type="evidence" value="ECO:0007669"/>
    <property type="project" value="UniProtKB-KW"/>
</dbReference>
<dbReference type="AlphaFoldDB" id="A0A541BB36"/>
<keyword evidence="3" id="KW-1185">Reference proteome</keyword>
<dbReference type="Proteomes" id="UP000316256">
    <property type="component" value="Unassembled WGS sequence"/>
</dbReference>
<protein>
    <recommendedName>
        <fullName evidence="4">Tyr recombinase domain-containing protein</fullName>
    </recommendedName>
</protein>
<dbReference type="GO" id="GO:0003677">
    <property type="term" value="F:DNA binding"/>
    <property type="evidence" value="ECO:0007669"/>
    <property type="project" value="InterPro"/>
</dbReference>
<dbReference type="Gene3D" id="1.10.443.10">
    <property type="entry name" value="Intergrase catalytic core"/>
    <property type="match status" value="1"/>
</dbReference>
<dbReference type="InterPro" id="IPR013762">
    <property type="entry name" value="Integrase-like_cat_sf"/>
</dbReference>
<proteinExistence type="predicted"/>
<organism evidence="2 3">
    <name type="scientific">Rhodococcus spelaei</name>
    <dbReference type="NCBI Taxonomy" id="2546320"/>
    <lineage>
        <taxon>Bacteria</taxon>
        <taxon>Bacillati</taxon>
        <taxon>Actinomycetota</taxon>
        <taxon>Actinomycetes</taxon>
        <taxon>Mycobacteriales</taxon>
        <taxon>Nocardiaceae</taxon>
        <taxon>Rhodococcus</taxon>
    </lineage>
</organism>
<dbReference type="InterPro" id="IPR011010">
    <property type="entry name" value="DNA_brk_join_enz"/>
</dbReference>
<name>A0A541BB36_9NOCA</name>
<evidence type="ECO:0000313" key="2">
    <source>
        <dbReference type="EMBL" id="TQF69483.1"/>
    </source>
</evidence>
<comment type="caution">
    <text evidence="2">The sequence shown here is derived from an EMBL/GenBank/DDBJ whole genome shotgun (WGS) entry which is preliminary data.</text>
</comment>
<keyword evidence="1" id="KW-0233">DNA recombination</keyword>
<evidence type="ECO:0000313" key="3">
    <source>
        <dbReference type="Proteomes" id="UP000316256"/>
    </source>
</evidence>
<dbReference type="SUPFAM" id="SSF56349">
    <property type="entry name" value="DNA breaking-rejoining enzymes"/>
    <property type="match status" value="1"/>
</dbReference>
<evidence type="ECO:0000256" key="1">
    <source>
        <dbReference type="ARBA" id="ARBA00023172"/>
    </source>
</evidence>
<evidence type="ECO:0008006" key="4">
    <source>
        <dbReference type="Google" id="ProtNLM"/>
    </source>
</evidence>
<gene>
    <name evidence="2" type="ORF">FK531_10730</name>
</gene>
<dbReference type="EMBL" id="VIGH01000004">
    <property type="protein sequence ID" value="TQF69483.1"/>
    <property type="molecule type" value="Genomic_DNA"/>
</dbReference>
<dbReference type="OrthoDB" id="5189518at2"/>
<reference evidence="2 3" key="1">
    <citation type="submission" date="2019-06" db="EMBL/GenBank/DDBJ databases">
        <title>Rhodococcus spaelei sp. nov., isolated from a cave.</title>
        <authorList>
            <person name="Lee S.D."/>
        </authorList>
    </citation>
    <scope>NUCLEOTIDE SEQUENCE [LARGE SCALE GENOMIC DNA]</scope>
    <source>
        <strain evidence="2 3">C9-5</strain>
    </source>
</reference>
<accession>A0A541BB36</accession>